<dbReference type="GO" id="GO:0009733">
    <property type="term" value="P:response to auxin"/>
    <property type="evidence" value="ECO:0007669"/>
    <property type="project" value="UniProtKB-ARBA"/>
</dbReference>
<dbReference type="GO" id="GO:0005743">
    <property type="term" value="C:mitochondrial inner membrane"/>
    <property type="evidence" value="ECO:0007669"/>
    <property type="project" value="TreeGrafter"/>
</dbReference>
<keyword evidence="5" id="KW-0677">Repeat</keyword>
<evidence type="ECO:0000256" key="12">
    <source>
        <dbReference type="SAM" id="Phobius"/>
    </source>
</evidence>
<dbReference type="GO" id="GO:1900459">
    <property type="term" value="P:positive regulation of brassinosteroid mediated signaling pathway"/>
    <property type="evidence" value="ECO:0007669"/>
    <property type="project" value="UniProtKB-ARBA"/>
</dbReference>
<sequence>MEDMELSTLAPDEVQESNSNSNSVHTAFAAAPSVSGLFSSAERLDWFLIFFGSVGSCIHGAALPVFFVLFGRLINSLGSLSSDLQSFSSEVSKNALYLVYLGLLVMASSWIGVSCWMQTGERQASSLRVKYMQSVLKQEIYLFDADAKNNNILYHISSDAVLVQDAIGDKIGHCLRYISQFLVGFIVGFSSVWQLTLLTLAIVPLMVIAGGIHTVTMSGLSKKGEAAYAEAGKIADEVMSQIRTVHSYVGEERSFGAYSRSIKKALEFGKKSGLAKGLGVGTTYGLLFCAWSLLLWYAGVLVRHKVTNGAKAFTTILNVIFSGFALGQAAPNIGSFAKGQAAASYIISMINDMSSASNTSDKGIVLQKFSGNIDFCNVSFSYPSRKNLVLEELNLLILAGRKHAVVGQSGSGKSTIISLIERFYEPTSGEILLDGYDMKKLQLKWLRNQMGLVSQEPALFSTSIAENILYGKEDAEMEEIIEAAKVANAHSFIQTLPDGYKTEVGEGGTQLSGGQKQRIAIARAVIRNPKILLLDEATSALDAESECHVQQALERVMMNRTTVVVAHRLSTISNVDLIAVVKNGKIIESGTHTELMSKEDNGEYAMLVRLQLSSSSQNLSEDTTKGQKTYAETSTYLDIHVNKDDKGSSKSVVIRDNKITELDSIESKRTPSISKFLKLNKPEWPYGVMGSVGAILAGIEGPLFALGITHILDTLYTHDNVKIRHEIKVVSLIFIAAAISTVPIYLLQHYFYTLMGEKLTSRVRLLMFSAILKNEIGWFDLEDNNSGFLTSSLAADATLVRSALADRMSTIVQNVALTVTAFVIAFVLSWRMAFVVVATLPLIIGASIAEHLFLKGFGGNYTHAYARATSIAREAITNIRTVAAFGAEDRISARFISELNEPKKQATLRGHISGIGFGLSQLFVFCSYALSLWYASQLIKHGNSNFGNIMKSFMVLIITAIGIAETLSMAPDIVKGSQALGSVFSILERRTRIDPDDRNSEIVAEIKGDIEFRNVSFRYPTRPEVTILDDMNLKVEAGTSFAIVGRSGSGKSSVIALIMRFYDPSHGSILIDNKNIRNLNLKSLRLRIGFVQQEPALFSTTIYENIAYGKEGASEIEVMKAAKAANAHGFISRMPEGYSTSIGERGSQLSGGQKQRLAIARAVLKDPSILLLDEATSALDTASEKLVQEALRRLMEARTTVVVAHRLSTIQDANMIVVLQGGKVQEIGRHCDLLEKPASLYSQLVQLQQQSCVIGM</sequence>
<evidence type="ECO:0000256" key="10">
    <source>
        <dbReference type="ARBA" id="ARBA00023180"/>
    </source>
</evidence>
<dbReference type="FunFam" id="1.20.1560.10:FF:000029">
    <property type="entry name" value="ABC transporter B family member 1"/>
    <property type="match status" value="1"/>
</dbReference>
<feature type="transmembrane region" description="Helical" evidence="12">
    <location>
        <begin position="284"/>
        <end position="302"/>
    </location>
</feature>
<dbReference type="CDD" id="cd03249">
    <property type="entry name" value="ABC_MTABC3_MDL1_MDL2"/>
    <property type="match status" value="2"/>
</dbReference>
<reference evidence="16" key="1">
    <citation type="submission" date="2025-08" db="UniProtKB">
        <authorList>
            <consortium name="RefSeq"/>
        </authorList>
    </citation>
    <scope>IDENTIFICATION</scope>
</reference>
<dbReference type="SUPFAM" id="SSF52540">
    <property type="entry name" value="P-loop containing nucleoside triphosphate hydrolases"/>
    <property type="match status" value="2"/>
</dbReference>
<dbReference type="GO" id="GO:0009958">
    <property type="term" value="P:positive gravitropism"/>
    <property type="evidence" value="ECO:0007669"/>
    <property type="project" value="UniProtKB-ARBA"/>
</dbReference>
<evidence type="ECO:0000256" key="11">
    <source>
        <dbReference type="SAM" id="MobiDB-lite"/>
    </source>
</evidence>
<gene>
    <name evidence="16" type="primary">LOC120283436</name>
</gene>
<keyword evidence="3" id="KW-0813">Transport</keyword>
<evidence type="ECO:0000259" key="14">
    <source>
        <dbReference type="PROSITE" id="PS50929"/>
    </source>
</evidence>
<keyword evidence="10" id="KW-0325">Glycoprotein</keyword>
<evidence type="ECO:0000256" key="5">
    <source>
        <dbReference type="ARBA" id="ARBA00022737"/>
    </source>
</evidence>
<feature type="domain" description="ABC transporter" evidence="13">
    <location>
        <begin position="373"/>
        <end position="608"/>
    </location>
</feature>
<dbReference type="PANTHER" id="PTHR43394">
    <property type="entry name" value="ATP-DEPENDENT PERMEASE MDL1, MITOCHONDRIAL"/>
    <property type="match status" value="1"/>
</dbReference>
<feature type="transmembrane region" description="Helical" evidence="12">
    <location>
        <begin position="684"/>
        <end position="709"/>
    </location>
</feature>
<dbReference type="Gene3D" id="1.20.1560.10">
    <property type="entry name" value="ABC transporter type 1, transmembrane domain"/>
    <property type="match status" value="1"/>
</dbReference>
<evidence type="ECO:0000313" key="15">
    <source>
        <dbReference type="Proteomes" id="UP001515500"/>
    </source>
</evidence>
<dbReference type="PROSITE" id="PS00211">
    <property type="entry name" value="ABC_TRANSPORTER_1"/>
    <property type="match status" value="2"/>
</dbReference>
<dbReference type="GeneID" id="120283436"/>
<evidence type="ECO:0000256" key="2">
    <source>
        <dbReference type="ARBA" id="ARBA00007577"/>
    </source>
</evidence>
<comment type="subcellular location">
    <subcellularLocation>
        <location evidence="1">Cell membrane</location>
        <topology evidence="1">Multi-pass membrane protein</topology>
    </subcellularLocation>
</comment>
<dbReference type="PROSITE" id="PS50893">
    <property type="entry name" value="ABC_TRANSPORTER_2"/>
    <property type="match status" value="2"/>
</dbReference>
<dbReference type="InterPro" id="IPR027417">
    <property type="entry name" value="P-loop_NTPase"/>
</dbReference>
<dbReference type="Proteomes" id="UP001515500">
    <property type="component" value="Chromosome 19"/>
</dbReference>
<dbReference type="GO" id="GO:0010329">
    <property type="term" value="F:auxin efflux transmembrane transporter activity"/>
    <property type="evidence" value="ECO:0007669"/>
    <property type="project" value="UniProtKB-ARBA"/>
</dbReference>
<dbReference type="FunFam" id="1.20.1560.10:FF:000009">
    <property type="entry name" value="ABC transporter B family member 1"/>
    <property type="match status" value="1"/>
</dbReference>
<dbReference type="Pfam" id="PF00664">
    <property type="entry name" value="ABC_membrane"/>
    <property type="match status" value="2"/>
</dbReference>
<feature type="transmembrane region" description="Helical" evidence="12">
    <location>
        <begin position="946"/>
        <end position="967"/>
    </location>
</feature>
<dbReference type="GO" id="GO:0015421">
    <property type="term" value="F:ABC-type oligopeptide transporter activity"/>
    <property type="evidence" value="ECO:0007669"/>
    <property type="project" value="TreeGrafter"/>
</dbReference>
<dbReference type="InterPro" id="IPR003439">
    <property type="entry name" value="ABC_transporter-like_ATP-bd"/>
</dbReference>
<dbReference type="SUPFAM" id="SSF90123">
    <property type="entry name" value="ABC transporter transmembrane region"/>
    <property type="match status" value="2"/>
</dbReference>
<accession>A0AB40D4K1</accession>
<protein>
    <submittedName>
        <fullName evidence="16">ABC transporter B family member 13-like</fullName>
    </submittedName>
</protein>
<feature type="transmembrane region" description="Helical" evidence="12">
    <location>
        <begin position="912"/>
        <end position="934"/>
    </location>
</feature>
<dbReference type="InterPro" id="IPR017871">
    <property type="entry name" value="ABC_transporter-like_CS"/>
</dbReference>
<dbReference type="FunFam" id="3.40.50.300:FF:000205">
    <property type="entry name" value="ABC transporter B family member 4"/>
    <property type="match status" value="1"/>
</dbReference>
<dbReference type="GO" id="GO:0009926">
    <property type="term" value="P:auxin polar transport"/>
    <property type="evidence" value="ECO:0007669"/>
    <property type="project" value="UniProtKB-ARBA"/>
</dbReference>
<feature type="transmembrane region" description="Helical" evidence="12">
    <location>
        <begin position="811"/>
        <end position="828"/>
    </location>
</feature>
<dbReference type="GO" id="GO:0048443">
    <property type="term" value="P:stamen development"/>
    <property type="evidence" value="ECO:0007669"/>
    <property type="project" value="UniProtKB-ARBA"/>
</dbReference>
<keyword evidence="6" id="KW-0547">Nucleotide-binding</keyword>
<dbReference type="Gene3D" id="3.40.50.300">
    <property type="entry name" value="P-loop containing nucleotide triphosphate hydrolases"/>
    <property type="match status" value="2"/>
</dbReference>
<evidence type="ECO:0000256" key="3">
    <source>
        <dbReference type="ARBA" id="ARBA00022448"/>
    </source>
</evidence>
<dbReference type="GO" id="GO:0005524">
    <property type="term" value="F:ATP binding"/>
    <property type="evidence" value="ECO:0007669"/>
    <property type="project" value="UniProtKB-KW"/>
</dbReference>
<dbReference type="InterPro" id="IPR011527">
    <property type="entry name" value="ABC1_TM_dom"/>
</dbReference>
<evidence type="ECO:0000313" key="16">
    <source>
        <dbReference type="RefSeq" id="XP_039146056.1"/>
    </source>
</evidence>
<keyword evidence="9 12" id="KW-0472">Membrane</keyword>
<proteinExistence type="inferred from homology"/>
<keyword evidence="8 12" id="KW-1133">Transmembrane helix</keyword>
<evidence type="ECO:0000256" key="4">
    <source>
        <dbReference type="ARBA" id="ARBA00022692"/>
    </source>
</evidence>
<dbReference type="GO" id="GO:0008361">
    <property type="term" value="P:regulation of cell size"/>
    <property type="evidence" value="ECO:0007669"/>
    <property type="project" value="UniProtKB-ARBA"/>
</dbReference>
<feature type="transmembrane region" description="Helical" evidence="12">
    <location>
        <begin position="729"/>
        <end position="752"/>
    </location>
</feature>
<feature type="transmembrane region" description="Helical" evidence="12">
    <location>
        <begin position="834"/>
        <end position="854"/>
    </location>
</feature>
<feature type="transmembrane region" description="Helical" evidence="12">
    <location>
        <begin position="94"/>
        <end position="117"/>
    </location>
</feature>
<keyword evidence="7" id="KW-0067">ATP-binding</keyword>
<evidence type="ECO:0000256" key="8">
    <source>
        <dbReference type="ARBA" id="ARBA00022989"/>
    </source>
</evidence>
<dbReference type="CDD" id="cd18577">
    <property type="entry name" value="ABC_6TM_Pgp_ABCB1_D1_like"/>
    <property type="match status" value="1"/>
</dbReference>
<dbReference type="GO" id="GO:0009741">
    <property type="term" value="P:response to brassinosteroid"/>
    <property type="evidence" value="ECO:0007669"/>
    <property type="project" value="UniProtKB-ARBA"/>
</dbReference>
<evidence type="ECO:0000256" key="9">
    <source>
        <dbReference type="ARBA" id="ARBA00023136"/>
    </source>
</evidence>
<evidence type="ECO:0000256" key="6">
    <source>
        <dbReference type="ARBA" id="ARBA00022741"/>
    </source>
</evidence>
<dbReference type="AlphaFoldDB" id="A0AB40D4K1"/>
<evidence type="ECO:0000256" key="1">
    <source>
        <dbReference type="ARBA" id="ARBA00004651"/>
    </source>
</evidence>
<dbReference type="FunFam" id="3.40.50.300:FF:000251">
    <property type="entry name" value="ABC transporter B family member 19"/>
    <property type="match status" value="1"/>
</dbReference>
<dbReference type="InterPro" id="IPR003593">
    <property type="entry name" value="AAA+_ATPase"/>
</dbReference>
<feature type="domain" description="ABC transmembrane type-1" evidence="14">
    <location>
        <begin position="50"/>
        <end position="338"/>
    </location>
</feature>
<feature type="region of interest" description="Disordered" evidence="11">
    <location>
        <begin position="1"/>
        <end position="20"/>
    </location>
</feature>
<dbReference type="Pfam" id="PF00005">
    <property type="entry name" value="ABC_tran"/>
    <property type="match status" value="2"/>
</dbReference>
<dbReference type="PROSITE" id="PS50929">
    <property type="entry name" value="ABC_TM1F"/>
    <property type="match status" value="2"/>
</dbReference>
<dbReference type="InterPro" id="IPR036640">
    <property type="entry name" value="ABC1_TM_sf"/>
</dbReference>
<keyword evidence="4 12" id="KW-0812">Transmembrane</keyword>
<organism evidence="15 16">
    <name type="scientific">Dioscorea cayennensis subsp. rotundata</name>
    <name type="common">White Guinea yam</name>
    <name type="synonym">Dioscorea rotundata</name>
    <dbReference type="NCBI Taxonomy" id="55577"/>
    <lineage>
        <taxon>Eukaryota</taxon>
        <taxon>Viridiplantae</taxon>
        <taxon>Streptophyta</taxon>
        <taxon>Embryophyta</taxon>
        <taxon>Tracheophyta</taxon>
        <taxon>Spermatophyta</taxon>
        <taxon>Magnoliopsida</taxon>
        <taxon>Liliopsida</taxon>
        <taxon>Dioscoreales</taxon>
        <taxon>Dioscoreaceae</taxon>
        <taxon>Dioscorea</taxon>
    </lineage>
</organism>
<dbReference type="RefSeq" id="XP_039146056.1">
    <property type="nucleotide sequence ID" value="XM_039290122.1"/>
</dbReference>
<comment type="similarity">
    <text evidence="2">Belongs to the ABC transporter superfamily. ABCB family. Multidrug resistance exporter (TC 3.A.1.201) subfamily.</text>
</comment>
<dbReference type="GO" id="GO:0005886">
    <property type="term" value="C:plasma membrane"/>
    <property type="evidence" value="ECO:0007669"/>
    <property type="project" value="UniProtKB-SubCell"/>
</dbReference>
<dbReference type="SMART" id="SM00382">
    <property type="entry name" value="AAA"/>
    <property type="match status" value="2"/>
</dbReference>
<keyword evidence="15" id="KW-1185">Reference proteome</keyword>
<feature type="domain" description="ABC transmembrane type-1" evidence="14">
    <location>
        <begin position="688"/>
        <end position="975"/>
    </location>
</feature>
<dbReference type="GO" id="GO:0009640">
    <property type="term" value="P:photomorphogenesis"/>
    <property type="evidence" value="ECO:0007669"/>
    <property type="project" value="UniProtKB-ARBA"/>
</dbReference>
<evidence type="ECO:0000259" key="13">
    <source>
        <dbReference type="PROSITE" id="PS50893"/>
    </source>
</evidence>
<dbReference type="GO" id="GO:0016887">
    <property type="term" value="F:ATP hydrolysis activity"/>
    <property type="evidence" value="ECO:0007669"/>
    <property type="project" value="InterPro"/>
</dbReference>
<evidence type="ECO:0000256" key="7">
    <source>
        <dbReference type="ARBA" id="ARBA00022840"/>
    </source>
</evidence>
<feature type="domain" description="ABC transporter" evidence="13">
    <location>
        <begin position="1010"/>
        <end position="1246"/>
    </location>
</feature>
<name>A0AB40D4K1_DIOCR</name>
<dbReference type="InterPro" id="IPR039421">
    <property type="entry name" value="Type_1_exporter"/>
</dbReference>
<feature type="transmembrane region" description="Helical" evidence="12">
    <location>
        <begin position="46"/>
        <end position="74"/>
    </location>
</feature>
<dbReference type="PANTHER" id="PTHR43394:SF11">
    <property type="entry name" value="ATP-BINDING CASSETTE TRANSPORTER"/>
    <property type="match status" value="1"/>
</dbReference>
<feature type="transmembrane region" description="Helical" evidence="12">
    <location>
        <begin position="181"/>
        <end position="212"/>
    </location>
</feature>
<dbReference type="GO" id="GO:0043481">
    <property type="term" value="P:anthocyanin accumulation in tissues in response to UV light"/>
    <property type="evidence" value="ECO:0007669"/>
    <property type="project" value="UniProtKB-ARBA"/>
</dbReference>
<dbReference type="GO" id="GO:0009637">
    <property type="term" value="P:response to blue light"/>
    <property type="evidence" value="ECO:0007669"/>
    <property type="project" value="UniProtKB-ARBA"/>
</dbReference>
<dbReference type="CDD" id="cd18578">
    <property type="entry name" value="ABC_6TM_Pgp_ABCB1_D2_like"/>
    <property type="match status" value="1"/>
</dbReference>
<dbReference type="GO" id="GO:0090374">
    <property type="term" value="P:oligopeptide export from mitochondrion"/>
    <property type="evidence" value="ECO:0007669"/>
    <property type="project" value="TreeGrafter"/>
</dbReference>